<dbReference type="SUPFAM" id="SSF53850">
    <property type="entry name" value="Periplasmic binding protein-like II"/>
    <property type="match status" value="2"/>
</dbReference>
<evidence type="ECO:0000256" key="8">
    <source>
        <dbReference type="SAM" id="Phobius"/>
    </source>
</evidence>
<keyword evidence="3 8" id="KW-0812">Transmembrane</keyword>
<feature type="transmembrane region" description="Helical" evidence="8">
    <location>
        <begin position="1120"/>
        <end position="1145"/>
    </location>
</feature>
<evidence type="ECO:0000256" key="4">
    <source>
        <dbReference type="ARBA" id="ARBA00022989"/>
    </source>
</evidence>
<evidence type="ECO:0000256" key="5">
    <source>
        <dbReference type="ARBA" id="ARBA00023136"/>
    </source>
</evidence>
<keyword evidence="4 8" id="KW-1133">Transmembrane helix</keyword>
<evidence type="ECO:0008006" key="11">
    <source>
        <dbReference type="Google" id="ProtNLM"/>
    </source>
</evidence>
<name>A0ABM1Y780_AEDAL</name>
<feature type="transmembrane region" description="Helical" evidence="8">
    <location>
        <begin position="334"/>
        <end position="360"/>
    </location>
</feature>
<feature type="transmembrane region" description="Helical" evidence="8">
    <location>
        <begin position="28"/>
        <end position="46"/>
    </location>
</feature>
<reference evidence="10" key="1">
    <citation type="journal article" date="2015" name="Proc. Natl. Acad. Sci. U.S.A.">
        <title>Genome sequence of the Asian Tiger mosquito, Aedes albopictus, reveals insights into its biology, genetics, and evolution.</title>
        <authorList>
            <person name="Chen X.G."/>
            <person name="Jiang X."/>
            <person name="Gu J."/>
            <person name="Xu M."/>
            <person name="Wu Y."/>
            <person name="Deng Y."/>
            <person name="Zhang C."/>
            <person name="Bonizzoni M."/>
            <person name="Dermauw W."/>
            <person name="Vontas J."/>
            <person name="Armbruster P."/>
            <person name="Huang X."/>
            <person name="Yang Y."/>
            <person name="Zhang H."/>
            <person name="He W."/>
            <person name="Peng H."/>
            <person name="Liu Y."/>
            <person name="Wu K."/>
            <person name="Chen J."/>
            <person name="Lirakis M."/>
            <person name="Topalis P."/>
            <person name="Van Leeuwen T."/>
            <person name="Hall A.B."/>
            <person name="Jiang X."/>
            <person name="Thorpe C."/>
            <person name="Mueller R.L."/>
            <person name="Sun C."/>
            <person name="Waterhouse R.M."/>
            <person name="Yan G."/>
            <person name="Tu Z.J."/>
            <person name="Fang X."/>
            <person name="James A.A."/>
        </authorList>
    </citation>
    <scope>NUCLEOTIDE SEQUENCE [LARGE SCALE GENOMIC DNA]</scope>
    <source>
        <strain evidence="10">Foshan</strain>
    </source>
</reference>
<evidence type="ECO:0000256" key="7">
    <source>
        <dbReference type="ARBA" id="ARBA00023180"/>
    </source>
</evidence>
<evidence type="ECO:0000256" key="1">
    <source>
        <dbReference type="ARBA" id="ARBA00004651"/>
    </source>
</evidence>
<evidence type="ECO:0000313" key="10">
    <source>
        <dbReference type="Proteomes" id="UP000069940"/>
    </source>
</evidence>
<feature type="transmembrane region" description="Helical" evidence="8">
    <location>
        <begin position="401"/>
        <end position="419"/>
    </location>
</feature>
<keyword evidence="5 8" id="KW-0472">Membrane</keyword>
<keyword evidence="6" id="KW-0675">Receptor</keyword>
<protein>
    <recommendedName>
        <fullName evidence="11">Ionotropic glutamate receptor C-terminal domain-containing protein</fullName>
    </recommendedName>
</protein>
<dbReference type="Proteomes" id="UP000069940">
    <property type="component" value="Unassembled WGS sequence"/>
</dbReference>
<evidence type="ECO:0000256" key="2">
    <source>
        <dbReference type="ARBA" id="ARBA00022475"/>
    </source>
</evidence>
<accession>A0ABM1Y780</accession>
<dbReference type="InterPro" id="IPR052192">
    <property type="entry name" value="Insect_Ionotropic_Sensory_Rcpt"/>
</dbReference>
<proteinExistence type="predicted"/>
<keyword evidence="10" id="KW-1185">Reference proteome</keyword>
<dbReference type="PANTHER" id="PTHR42643">
    <property type="entry name" value="IONOTROPIC RECEPTOR 20A-RELATED"/>
    <property type="match status" value="1"/>
</dbReference>
<feature type="transmembrane region" description="Helical" evidence="8">
    <location>
        <begin position="899"/>
        <end position="920"/>
    </location>
</feature>
<dbReference type="RefSeq" id="XP_062713390.1">
    <property type="nucleotide sequence ID" value="XM_062857406.1"/>
</dbReference>
<keyword evidence="7" id="KW-0325">Glycoprotein</keyword>
<organism evidence="9 10">
    <name type="scientific">Aedes albopictus</name>
    <name type="common">Asian tiger mosquito</name>
    <name type="synonym">Stegomyia albopicta</name>
    <dbReference type="NCBI Taxonomy" id="7160"/>
    <lineage>
        <taxon>Eukaryota</taxon>
        <taxon>Metazoa</taxon>
        <taxon>Ecdysozoa</taxon>
        <taxon>Arthropoda</taxon>
        <taxon>Hexapoda</taxon>
        <taxon>Insecta</taxon>
        <taxon>Pterygota</taxon>
        <taxon>Neoptera</taxon>
        <taxon>Endopterygota</taxon>
        <taxon>Diptera</taxon>
        <taxon>Nematocera</taxon>
        <taxon>Culicoidea</taxon>
        <taxon>Culicidae</taxon>
        <taxon>Culicinae</taxon>
        <taxon>Aedini</taxon>
        <taxon>Aedes</taxon>
        <taxon>Stegomyia</taxon>
    </lineage>
</organism>
<keyword evidence="2" id="KW-1003">Cell membrane</keyword>
<dbReference type="Gene3D" id="3.40.190.10">
    <property type="entry name" value="Periplasmic binding protein-like II"/>
    <property type="match status" value="2"/>
</dbReference>
<evidence type="ECO:0000256" key="6">
    <source>
        <dbReference type="ARBA" id="ARBA00023170"/>
    </source>
</evidence>
<feature type="transmembrane region" description="Helical" evidence="8">
    <location>
        <begin position="868"/>
        <end position="887"/>
    </location>
</feature>
<comment type="subcellular location">
    <subcellularLocation>
        <location evidence="1">Cell membrane</location>
        <topology evidence="1">Multi-pass membrane protein</topology>
    </subcellularLocation>
</comment>
<dbReference type="EnsemblMetazoa" id="AALFPA23_006427.R8346">
    <property type="protein sequence ID" value="AALFPA23_006427.P8346"/>
    <property type="gene ID" value="AALFPA23_006427"/>
</dbReference>
<evidence type="ECO:0000313" key="9">
    <source>
        <dbReference type="EnsemblMetazoa" id="AALFPA23_006427.P8346"/>
    </source>
</evidence>
<evidence type="ECO:0000256" key="3">
    <source>
        <dbReference type="ARBA" id="ARBA00022692"/>
    </source>
</evidence>
<sequence>MNRIMKYNEQSLTAVALWTSYSNILKDLLLPSIAGIYSVCVILGNLTSNFTLMKSFSNVPYEVIELDGAGQLDSTTSLMLAGIESGCNTFIIHHHVILDFLDVFVDIHDQANYRNPNKYVLFLMEEPASDDFLGSIRAHSSVREVMNLLIFQPSDDRSWIDLLTHRFVSGEQNLEWYRVDRYHIEKRALEVGNQLFPDKTFDLMGQSIRVATFNVNPHIFMVEPKAGDPKIWSGDQVYSVNGPNGFLLVEFCKKRNCSIELVVDSVHMWGEIYPNRTGNGILGNVVERRADFGIGAISSWYHCFEYLSFSFAFQKGGVTCLVPKPKQLPRWKEIAMAFSTYVYLITIVSFCFVVAIYMLIVRFSVRSRFEKSIVWNALNVLAIYLLQSTSVVRNRSASESLLSVTVLIFSLNLATIYSGKYASLRTIPMYEPAIDSKDDLAKSGIPWVQIHEAWAYDFSMSENPTEVTLRSTFKIYPAPKLHQIGFFNGVEIIRYSESACQTNRLFCLLACGYCLITKVGINRCGHIYLRMEHRERDLELVAHWNTYEEILNHIFFPYVAGIYAVCVILGKPISNFAHVTAFSNIPHVLISLDGVGQTNLSTSSLLAGIESGCNSFLVYQHAVQDFLDVFIKVHDQAGYRNANKHIIFLLEYSDSDGLLESIRGHSSMREIIHLLIFQPTYDGSAIDLLTHRFTNTGQDVEWYLVDRYTIDNHSFSMGHQLFPDKTLDWMGKAIRVATFDINPHIFMVEPEIETPVIKYDNQAYSLNGPNGILLMEFARRHNCSIELIVDTVNMWGEIHPNRTGNGILGNVAERRADVGVGALSSWYHCYQYLAFSFAYERGGVACLVPKPKQLPRWKEIAMGFTRSVYVAIFVAFCCIVACYILIVRFAIQGPMERSVVWHALNVLAIYLLQSTSIVRNRSASESLLSVAVLFFSMNLATIYLGKYASLRTIPMFEQAIDTKESLAQSGIPWIQAHEAWSYSLRLSKNPTEVNLLSNFRVYPLPTLRQMADEGNSAFALARLHNGHLMLGDWINADNIRKYHLMRNDLYFEHEVAMATKTWPLMERFNELLGQATEASLLLLKEYQNINQYNDYYVQMVALNSHIREPNEPKALAVEDVLGGLIVLGFGLLCAFVNFIVEIWVLCPSKTDLVKDNE</sequence>
<reference evidence="9" key="2">
    <citation type="submission" date="2025-05" db="UniProtKB">
        <authorList>
            <consortium name="EnsemblMetazoa"/>
        </authorList>
    </citation>
    <scope>IDENTIFICATION</scope>
    <source>
        <strain evidence="9">Foshan</strain>
    </source>
</reference>
<feature type="transmembrane region" description="Helical" evidence="8">
    <location>
        <begin position="926"/>
        <end position="945"/>
    </location>
</feature>
<dbReference type="GeneID" id="109415514"/>
<dbReference type="PANTHER" id="PTHR42643:SF40">
    <property type="entry name" value="IONOTROPIC RECEPTOR 41A-RELATED"/>
    <property type="match status" value="1"/>
</dbReference>